<evidence type="ECO:0000313" key="7">
    <source>
        <dbReference type="EMBL" id="SEG58545.1"/>
    </source>
</evidence>
<dbReference type="PANTHER" id="PTHR34773:SF1">
    <property type="entry name" value="FLAGELLAR SECRETION CHAPERONE FLIS"/>
    <property type="match status" value="1"/>
</dbReference>
<dbReference type="GO" id="GO:0044780">
    <property type="term" value="P:bacterial-type flagellum assembly"/>
    <property type="evidence" value="ECO:0007669"/>
    <property type="project" value="InterPro"/>
</dbReference>
<dbReference type="InterPro" id="IPR003713">
    <property type="entry name" value="FliS"/>
</dbReference>
<dbReference type="Pfam" id="PF02561">
    <property type="entry name" value="FliS"/>
    <property type="match status" value="1"/>
</dbReference>
<keyword evidence="5" id="KW-0143">Chaperone</keyword>
<dbReference type="OrthoDB" id="9792010at2"/>
<evidence type="ECO:0000256" key="5">
    <source>
        <dbReference type="ARBA" id="ARBA00023186"/>
    </source>
</evidence>
<dbReference type="InterPro" id="IPR036584">
    <property type="entry name" value="FliS_sf"/>
</dbReference>
<organism evidence="7 8">
    <name type="scientific">Marinobacterium lutimaris</name>
    <dbReference type="NCBI Taxonomy" id="568106"/>
    <lineage>
        <taxon>Bacteria</taxon>
        <taxon>Pseudomonadati</taxon>
        <taxon>Pseudomonadota</taxon>
        <taxon>Gammaproteobacteria</taxon>
        <taxon>Oceanospirillales</taxon>
        <taxon>Oceanospirillaceae</taxon>
        <taxon>Marinobacterium</taxon>
    </lineage>
</organism>
<dbReference type="GO" id="GO:0005829">
    <property type="term" value="C:cytosol"/>
    <property type="evidence" value="ECO:0007669"/>
    <property type="project" value="UniProtKB-SubCell"/>
</dbReference>
<evidence type="ECO:0000256" key="1">
    <source>
        <dbReference type="ARBA" id="ARBA00004514"/>
    </source>
</evidence>
<keyword evidence="8" id="KW-1185">Reference proteome</keyword>
<dbReference type="EMBL" id="FNVQ01000002">
    <property type="protein sequence ID" value="SEG58545.1"/>
    <property type="molecule type" value="Genomic_DNA"/>
</dbReference>
<comment type="similarity">
    <text evidence="2 6">Belongs to the FliS family.</text>
</comment>
<sequence length="134" mass="14481">MNTSPLAQYKSIDLNTAANSASPHELISMLFKGALEALAKANGAIERKDVELRVKQINKASSIIVNLKGSLDFENGGEVAANLDTLYDYMVTTLMQANRENSAEKVTEVAGLLSEVFQGWAAIPAEEHNKTSVK</sequence>
<dbReference type="PANTHER" id="PTHR34773">
    <property type="entry name" value="FLAGELLAR SECRETION CHAPERONE FLIS"/>
    <property type="match status" value="1"/>
</dbReference>
<evidence type="ECO:0000256" key="2">
    <source>
        <dbReference type="ARBA" id="ARBA00008787"/>
    </source>
</evidence>
<protein>
    <recommendedName>
        <fullName evidence="6">Flagellar secretion chaperone FliS</fullName>
    </recommendedName>
</protein>
<dbReference type="AlphaFoldDB" id="A0A1H6BE08"/>
<keyword evidence="4 6" id="KW-1005">Bacterial flagellum biogenesis</keyword>
<dbReference type="Proteomes" id="UP000236745">
    <property type="component" value="Unassembled WGS sequence"/>
</dbReference>
<dbReference type="CDD" id="cd16098">
    <property type="entry name" value="FliS"/>
    <property type="match status" value="1"/>
</dbReference>
<evidence type="ECO:0000256" key="4">
    <source>
        <dbReference type="ARBA" id="ARBA00022795"/>
    </source>
</evidence>
<dbReference type="GO" id="GO:0071973">
    <property type="term" value="P:bacterial-type flagellum-dependent cell motility"/>
    <property type="evidence" value="ECO:0007669"/>
    <property type="project" value="TreeGrafter"/>
</dbReference>
<evidence type="ECO:0000256" key="3">
    <source>
        <dbReference type="ARBA" id="ARBA00022490"/>
    </source>
</evidence>
<evidence type="ECO:0000256" key="6">
    <source>
        <dbReference type="PIRNR" id="PIRNR039090"/>
    </source>
</evidence>
<proteinExistence type="inferred from homology"/>
<dbReference type="NCBIfam" id="TIGR00208">
    <property type="entry name" value="fliS"/>
    <property type="match status" value="1"/>
</dbReference>
<keyword evidence="3 6" id="KW-0963">Cytoplasm</keyword>
<reference evidence="7 8" key="1">
    <citation type="submission" date="2016-10" db="EMBL/GenBank/DDBJ databases">
        <authorList>
            <person name="de Groot N.N."/>
        </authorList>
    </citation>
    <scope>NUCLEOTIDE SEQUENCE [LARGE SCALE GENOMIC DNA]</scope>
    <source>
        <strain evidence="7 8">DSM 22012</strain>
    </source>
</reference>
<evidence type="ECO:0000313" key="8">
    <source>
        <dbReference type="Proteomes" id="UP000236745"/>
    </source>
</evidence>
<dbReference type="SUPFAM" id="SSF101116">
    <property type="entry name" value="Flagellar export chaperone FliS"/>
    <property type="match status" value="1"/>
</dbReference>
<keyword evidence="7" id="KW-0282">Flagellum</keyword>
<dbReference type="RefSeq" id="WP_104003677.1">
    <property type="nucleotide sequence ID" value="NZ_FNVQ01000002.1"/>
</dbReference>
<comment type="subcellular location">
    <subcellularLocation>
        <location evidence="1 6">Cytoplasm</location>
        <location evidence="1 6">Cytosol</location>
    </subcellularLocation>
</comment>
<accession>A0A1H6BE08</accession>
<dbReference type="Gene3D" id="1.20.120.340">
    <property type="entry name" value="Flagellar protein FliS"/>
    <property type="match status" value="1"/>
</dbReference>
<keyword evidence="7" id="KW-0966">Cell projection</keyword>
<dbReference type="PIRSF" id="PIRSF039090">
    <property type="entry name" value="Flis"/>
    <property type="match status" value="1"/>
</dbReference>
<name>A0A1H6BE08_9GAMM</name>
<gene>
    <name evidence="7" type="ORF">SAMN05444390_102567</name>
</gene>
<keyword evidence="7" id="KW-0969">Cilium</keyword>